<keyword evidence="1" id="KW-0732">Signal</keyword>
<keyword evidence="3" id="KW-1185">Reference proteome</keyword>
<gene>
    <name evidence="2" type="ORF">SAMN05444921_10512</name>
</gene>
<evidence type="ECO:0000256" key="1">
    <source>
        <dbReference type="SAM" id="SignalP"/>
    </source>
</evidence>
<feature type="signal peptide" evidence="1">
    <location>
        <begin position="1"/>
        <end position="29"/>
    </location>
</feature>
<dbReference type="AlphaFoldDB" id="A0A1G9R7A1"/>
<evidence type="ECO:0000313" key="2">
    <source>
        <dbReference type="EMBL" id="SDM18707.1"/>
    </source>
</evidence>
<organism evidence="2 3">
    <name type="scientific">Streptomyces wuyuanensis</name>
    <dbReference type="NCBI Taxonomy" id="1196353"/>
    <lineage>
        <taxon>Bacteria</taxon>
        <taxon>Bacillati</taxon>
        <taxon>Actinomycetota</taxon>
        <taxon>Actinomycetes</taxon>
        <taxon>Kitasatosporales</taxon>
        <taxon>Streptomycetaceae</taxon>
        <taxon>Streptomyces</taxon>
    </lineage>
</organism>
<dbReference type="EMBL" id="FNHI01000005">
    <property type="protein sequence ID" value="SDM18707.1"/>
    <property type="molecule type" value="Genomic_DNA"/>
</dbReference>
<name>A0A1G9R7A1_9ACTN</name>
<proteinExistence type="predicted"/>
<reference evidence="3" key="1">
    <citation type="submission" date="2016-10" db="EMBL/GenBank/DDBJ databases">
        <authorList>
            <person name="Varghese N."/>
            <person name="Submissions S."/>
        </authorList>
    </citation>
    <scope>NUCLEOTIDE SEQUENCE [LARGE SCALE GENOMIC DNA]</scope>
    <source>
        <strain evidence="3">CGMCC 4.7042</strain>
    </source>
</reference>
<evidence type="ECO:0000313" key="3">
    <source>
        <dbReference type="Proteomes" id="UP000199063"/>
    </source>
</evidence>
<accession>A0A1G9R7A1</accession>
<dbReference type="Proteomes" id="UP000199063">
    <property type="component" value="Unassembled WGS sequence"/>
</dbReference>
<sequence length="326" mass="33231">MKSAFAIPSGAIAIALTTSLLASATPAGAVDVATSPQLAAAVVERATGTGDLANRLSGESGSAFTTVVAVENGGAVTVAAPEEARGSVEVRGPEGGTVGLGLPVTENVSGVLAGRGTIVYPEAAEATDVSVQATDSGAVRALVTLKDRSAATTHRFDLDLPDGAELVPDGEGGYQILQGADGEGGKRAVGAIDAPWAKDARGEAVPTSYTLDGNTLVQTVETSESTAFPVVADPKISLGWGVYISMWGRELKIIAPMVGFGMEVGLAYICGKARLLLGTACGLAVGGKVFFPTLEASKKLKDKTCYQNKFGSKRKTWTVVNAKQCK</sequence>
<feature type="chain" id="PRO_5011638402" evidence="1">
    <location>
        <begin position="30"/>
        <end position="326"/>
    </location>
</feature>
<protein>
    <submittedName>
        <fullName evidence="2">Uncharacterized protein</fullName>
    </submittedName>
</protein>
<dbReference type="STRING" id="1196353.SAMN05444921_10512"/>